<proteinExistence type="predicted"/>
<organism evidence="1 2">
    <name type="scientific">Cichorium intybus</name>
    <name type="common">Chicory</name>
    <dbReference type="NCBI Taxonomy" id="13427"/>
    <lineage>
        <taxon>Eukaryota</taxon>
        <taxon>Viridiplantae</taxon>
        <taxon>Streptophyta</taxon>
        <taxon>Embryophyta</taxon>
        <taxon>Tracheophyta</taxon>
        <taxon>Spermatophyta</taxon>
        <taxon>Magnoliopsida</taxon>
        <taxon>eudicotyledons</taxon>
        <taxon>Gunneridae</taxon>
        <taxon>Pentapetalae</taxon>
        <taxon>asterids</taxon>
        <taxon>campanulids</taxon>
        <taxon>Asterales</taxon>
        <taxon>Asteraceae</taxon>
        <taxon>Cichorioideae</taxon>
        <taxon>Cichorieae</taxon>
        <taxon>Cichoriinae</taxon>
        <taxon>Cichorium</taxon>
    </lineage>
</organism>
<keyword evidence="2" id="KW-1185">Reference proteome</keyword>
<reference evidence="2" key="1">
    <citation type="journal article" date="2022" name="Mol. Ecol. Resour.">
        <title>The genomes of chicory, endive, great burdock and yacon provide insights into Asteraceae palaeo-polyploidization history and plant inulin production.</title>
        <authorList>
            <person name="Fan W."/>
            <person name="Wang S."/>
            <person name="Wang H."/>
            <person name="Wang A."/>
            <person name="Jiang F."/>
            <person name="Liu H."/>
            <person name="Zhao H."/>
            <person name="Xu D."/>
            <person name="Zhang Y."/>
        </authorList>
    </citation>
    <scope>NUCLEOTIDE SEQUENCE [LARGE SCALE GENOMIC DNA]</scope>
    <source>
        <strain evidence="2">cv. Punajuju</strain>
    </source>
</reference>
<sequence length="138" mass="15779">MNLESISFKREKVLKGVEGSNHTSTNLESNIVLPGIEHQLAKSKQKTKGVEGFIISYRPSLEGSMNNTTEDDLLNTLYDDHVLPLGLDIDELEEEYDEYVINTKDVELKDHEGVEVPVHNPLTFDHMELDETNRRREV</sequence>
<dbReference type="Proteomes" id="UP001055811">
    <property type="component" value="Linkage Group LG06"/>
</dbReference>
<protein>
    <submittedName>
        <fullName evidence="1">Uncharacterized protein</fullName>
    </submittedName>
</protein>
<reference evidence="1 2" key="2">
    <citation type="journal article" date="2022" name="Mol. Ecol. Resour.">
        <title>The genomes of chicory, endive, great burdock and yacon provide insights into Asteraceae paleo-polyploidization history and plant inulin production.</title>
        <authorList>
            <person name="Fan W."/>
            <person name="Wang S."/>
            <person name="Wang H."/>
            <person name="Wang A."/>
            <person name="Jiang F."/>
            <person name="Liu H."/>
            <person name="Zhao H."/>
            <person name="Xu D."/>
            <person name="Zhang Y."/>
        </authorList>
    </citation>
    <scope>NUCLEOTIDE SEQUENCE [LARGE SCALE GENOMIC DNA]</scope>
    <source>
        <strain evidence="2">cv. Punajuju</strain>
        <tissue evidence="1">Leaves</tissue>
    </source>
</reference>
<evidence type="ECO:0000313" key="1">
    <source>
        <dbReference type="EMBL" id="KAI3722456.1"/>
    </source>
</evidence>
<evidence type="ECO:0000313" key="2">
    <source>
        <dbReference type="Proteomes" id="UP001055811"/>
    </source>
</evidence>
<comment type="caution">
    <text evidence="1">The sequence shown here is derived from an EMBL/GenBank/DDBJ whole genome shotgun (WGS) entry which is preliminary data.</text>
</comment>
<gene>
    <name evidence="1" type="ORF">L2E82_33494</name>
</gene>
<accession>A0ACB9BKC2</accession>
<dbReference type="EMBL" id="CM042014">
    <property type="protein sequence ID" value="KAI3722456.1"/>
    <property type="molecule type" value="Genomic_DNA"/>
</dbReference>
<name>A0ACB9BKC2_CICIN</name>